<gene>
    <name evidence="2" type="ORF">GGX14DRAFT_407520</name>
</gene>
<organism evidence="2 3">
    <name type="scientific">Mycena pura</name>
    <dbReference type="NCBI Taxonomy" id="153505"/>
    <lineage>
        <taxon>Eukaryota</taxon>
        <taxon>Fungi</taxon>
        <taxon>Dikarya</taxon>
        <taxon>Basidiomycota</taxon>
        <taxon>Agaricomycotina</taxon>
        <taxon>Agaricomycetes</taxon>
        <taxon>Agaricomycetidae</taxon>
        <taxon>Agaricales</taxon>
        <taxon>Marasmiineae</taxon>
        <taxon>Mycenaceae</taxon>
        <taxon>Mycena</taxon>
    </lineage>
</organism>
<feature type="region of interest" description="Disordered" evidence="1">
    <location>
        <begin position="59"/>
        <end position="86"/>
    </location>
</feature>
<name>A0AAD6UMR9_9AGAR</name>
<proteinExistence type="predicted"/>
<accession>A0AAD6UMR9</accession>
<protein>
    <submittedName>
        <fullName evidence="2">Uncharacterized protein</fullName>
    </submittedName>
</protein>
<comment type="caution">
    <text evidence="2">The sequence shown here is derived from an EMBL/GenBank/DDBJ whole genome shotgun (WGS) entry which is preliminary data.</text>
</comment>
<evidence type="ECO:0000256" key="1">
    <source>
        <dbReference type="SAM" id="MobiDB-lite"/>
    </source>
</evidence>
<reference evidence="2" key="1">
    <citation type="submission" date="2023-03" db="EMBL/GenBank/DDBJ databases">
        <title>Massive genome expansion in bonnet fungi (Mycena s.s.) driven by repeated elements and novel gene families across ecological guilds.</title>
        <authorList>
            <consortium name="Lawrence Berkeley National Laboratory"/>
            <person name="Harder C.B."/>
            <person name="Miyauchi S."/>
            <person name="Viragh M."/>
            <person name="Kuo A."/>
            <person name="Thoen E."/>
            <person name="Andreopoulos B."/>
            <person name="Lu D."/>
            <person name="Skrede I."/>
            <person name="Drula E."/>
            <person name="Henrissat B."/>
            <person name="Morin E."/>
            <person name="Kohler A."/>
            <person name="Barry K."/>
            <person name="LaButti K."/>
            <person name="Morin E."/>
            <person name="Salamov A."/>
            <person name="Lipzen A."/>
            <person name="Mereny Z."/>
            <person name="Hegedus B."/>
            <person name="Baldrian P."/>
            <person name="Stursova M."/>
            <person name="Weitz H."/>
            <person name="Taylor A."/>
            <person name="Grigoriev I.V."/>
            <person name="Nagy L.G."/>
            <person name="Martin F."/>
            <person name="Kauserud H."/>
        </authorList>
    </citation>
    <scope>NUCLEOTIDE SEQUENCE</scope>
    <source>
        <strain evidence="2">9144</strain>
    </source>
</reference>
<keyword evidence="3" id="KW-1185">Reference proteome</keyword>
<sequence length="404" mass="44514">MIRRGVGTRSRFVLAFQLRASISSGAIRNYVYFDYPRCPHTIVDPAVARGMDITVHAVDSTSHPSSPFPISEDLGPPEGVDRGGARHSEYRGTSLNAPATQNSPVDAGVALAAPPNLRLRSFKPCMTSKMSNMALKLSDELPSSEPLTTFWAASANPLGEALQPRPTGLVHRLGRESDVTVNGTKSRPHLEWGSALALRQPGPNPSGINAIGLSANPAEMNYPKADNMLYRLPVVQTYHLAPLVEIARCRFGDDDPSLAFASPLWYLYPLCWPLLPDLYRSTANTSNWKRCSYRGVSVQKRSVSMLTSSRSQARRWLKFWRILINPAKEPESAGRTQEKGQAVQTRTPKEREIFIAVCPKPLKSSSLRRHIQDPASYPFRTGKGGITKALTMCRGPRSSNRPVV</sequence>
<dbReference type="Proteomes" id="UP001219525">
    <property type="component" value="Unassembled WGS sequence"/>
</dbReference>
<dbReference type="EMBL" id="JARJCW010000139">
    <property type="protein sequence ID" value="KAJ7190984.1"/>
    <property type="molecule type" value="Genomic_DNA"/>
</dbReference>
<evidence type="ECO:0000313" key="2">
    <source>
        <dbReference type="EMBL" id="KAJ7190984.1"/>
    </source>
</evidence>
<evidence type="ECO:0000313" key="3">
    <source>
        <dbReference type="Proteomes" id="UP001219525"/>
    </source>
</evidence>
<dbReference type="AlphaFoldDB" id="A0AAD6UMR9"/>